<dbReference type="InterPro" id="IPR000990">
    <property type="entry name" value="Innexin"/>
</dbReference>
<name>A0A183HJ60_9BILA</name>
<dbReference type="WBParaSite" id="OFLC_0000752101-mRNA-1">
    <property type="protein sequence ID" value="OFLC_0000752101-mRNA-1"/>
    <property type="gene ID" value="OFLC_0000752101"/>
</dbReference>
<dbReference type="GO" id="GO:0034220">
    <property type="term" value="P:monoatomic ion transmembrane transport"/>
    <property type="evidence" value="ECO:0007669"/>
    <property type="project" value="UniProtKB-KW"/>
</dbReference>
<gene>
    <name evidence="12" type="primary">inx</name>
    <name evidence="13" type="ORF">OFLC_LOCUS7523</name>
</gene>
<comment type="subcellular location">
    <subcellularLocation>
        <location evidence="1">Cell junction</location>
        <location evidence="1">Gap junction</location>
    </subcellularLocation>
    <subcellularLocation>
        <location evidence="2 12">Cell membrane</location>
        <topology evidence="2 12">Multi-pass membrane protein</topology>
    </subcellularLocation>
</comment>
<dbReference type="STRING" id="387005.A0A183HJ60"/>
<keyword evidence="5 12" id="KW-0812">Transmembrane</keyword>
<comment type="function">
    <text evidence="12">Structural component of the gap junctions.</text>
</comment>
<evidence type="ECO:0000313" key="13">
    <source>
        <dbReference type="EMBL" id="VDO51372.1"/>
    </source>
</evidence>
<keyword evidence="8 12" id="KW-1133">Transmembrane helix</keyword>
<reference evidence="15" key="1">
    <citation type="submission" date="2016-06" db="UniProtKB">
        <authorList>
            <consortium name="WormBaseParasite"/>
        </authorList>
    </citation>
    <scope>IDENTIFICATION</scope>
</reference>
<evidence type="ECO:0000256" key="7">
    <source>
        <dbReference type="ARBA" id="ARBA00022949"/>
    </source>
</evidence>
<evidence type="ECO:0000256" key="8">
    <source>
        <dbReference type="ARBA" id="ARBA00022989"/>
    </source>
</evidence>
<comment type="caution">
    <text evidence="12">Lacks conserved residue(s) required for the propagation of feature annotation.</text>
</comment>
<keyword evidence="4" id="KW-1003">Cell membrane</keyword>
<dbReference type="Proteomes" id="UP000267606">
    <property type="component" value="Unassembled WGS sequence"/>
</dbReference>
<reference evidence="13 14" key="2">
    <citation type="submission" date="2018-11" db="EMBL/GenBank/DDBJ databases">
        <authorList>
            <consortium name="Pathogen Informatics"/>
        </authorList>
    </citation>
    <scope>NUCLEOTIDE SEQUENCE [LARGE SCALE GENOMIC DNA]</scope>
</reference>
<feature type="transmembrane region" description="Helical" evidence="12">
    <location>
        <begin position="20"/>
        <end position="43"/>
    </location>
</feature>
<comment type="similarity">
    <text evidence="12">Belongs to the pannexin family.</text>
</comment>
<evidence type="ECO:0000256" key="9">
    <source>
        <dbReference type="ARBA" id="ARBA00023065"/>
    </source>
</evidence>
<accession>A0A183HJ60</accession>
<keyword evidence="3 12" id="KW-0813">Transport</keyword>
<keyword evidence="7" id="KW-0965">Cell junction</keyword>
<keyword evidence="11 12" id="KW-0407">Ion channel</keyword>
<keyword evidence="6" id="KW-0303">Gap junction</keyword>
<keyword evidence="10 12" id="KW-0472">Membrane</keyword>
<dbReference type="PANTHER" id="PTHR11893:SF25">
    <property type="entry name" value="INNEXIN"/>
    <property type="match status" value="1"/>
</dbReference>
<dbReference type="EMBL" id="UZAJ01007912">
    <property type="protein sequence ID" value="VDO51372.1"/>
    <property type="molecule type" value="Genomic_DNA"/>
</dbReference>
<dbReference type="GO" id="GO:0005921">
    <property type="term" value="C:gap junction"/>
    <property type="evidence" value="ECO:0007669"/>
    <property type="project" value="UniProtKB-SubCell"/>
</dbReference>
<dbReference type="GO" id="GO:0005886">
    <property type="term" value="C:plasma membrane"/>
    <property type="evidence" value="ECO:0007669"/>
    <property type="project" value="UniProtKB-SubCell"/>
</dbReference>
<evidence type="ECO:0000256" key="5">
    <source>
        <dbReference type="ARBA" id="ARBA00022692"/>
    </source>
</evidence>
<proteinExistence type="inferred from homology"/>
<evidence type="ECO:0000256" key="11">
    <source>
        <dbReference type="ARBA" id="ARBA00023303"/>
    </source>
</evidence>
<sequence length="105" mass="12257">MDLIPNRLDDREHRQIGYYQWVPFVLAIAAIMFHMPSTIWRILSTQSGLNMSLVIQLASQDQNVDPLIRDHSVEVLTRHIDDALKYQRDYGSRNKSVSILCQIYL</sequence>
<keyword evidence="14" id="KW-1185">Reference proteome</keyword>
<dbReference type="Pfam" id="PF00876">
    <property type="entry name" value="Innexin"/>
    <property type="match status" value="1"/>
</dbReference>
<evidence type="ECO:0000256" key="6">
    <source>
        <dbReference type="ARBA" id="ARBA00022868"/>
    </source>
</evidence>
<evidence type="ECO:0000256" key="12">
    <source>
        <dbReference type="RuleBase" id="RU010713"/>
    </source>
</evidence>
<keyword evidence="9 12" id="KW-0406">Ion transport</keyword>
<evidence type="ECO:0000313" key="14">
    <source>
        <dbReference type="Proteomes" id="UP000267606"/>
    </source>
</evidence>
<evidence type="ECO:0000313" key="15">
    <source>
        <dbReference type="WBParaSite" id="OFLC_0000752101-mRNA-1"/>
    </source>
</evidence>
<evidence type="ECO:0000256" key="10">
    <source>
        <dbReference type="ARBA" id="ARBA00023136"/>
    </source>
</evidence>
<dbReference type="PROSITE" id="PS51013">
    <property type="entry name" value="PANNEXIN"/>
    <property type="match status" value="1"/>
</dbReference>
<dbReference type="AlphaFoldDB" id="A0A183HJ60"/>
<evidence type="ECO:0000256" key="1">
    <source>
        <dbReference type="ARBA" id="ARBA00004610"/>
    </source>
</evidence>
<evidence type="ECO:0000256" key="2">
    <source>
        <dbReference type="ARBA" id="ARBA00004651"/>
    </source>
</evidence>
<evidence type="ECO:0000256" key="3">
    <source>
        <dbReference type="ARBA" id="ARBA00022448"/>
    </source>
</evidence>
<dbReference type="PANTHER" id="PTHR11893">
    <property type="entry name" value="INNEXIN"/>
    <property type="match status" value="1"/>
</dbReference>
<protein>
    <recommendedName>
        <fullName evidence="12">Innexin</fullName>
    </recommendedName>
</protein>
<evidence type="ECO:0000256" key="4">
    <source>
        <dbReference type="ARBA" id="ARBA00022475"/>
    </source>
</evidence>
<organism evidence="15">
    <name type="scientific">Onchocerca flexuosa</name>
    <dbReference type="NCBI Taxonomy" id="387005"/>
    <lineage>
        <taxon>Eukaryota</taxon>
        <taxon>Metazoa</taxon>
        <taxon>Ecdysozoa</taxon>
        <taxon>Nematoda</taxon>
        <taxon>Chromadorea</taxon>
        <taxon>Rhabditida</taxon>
        <taxon>Spirurina</taxon>
        <taxon>Spiruromorpha</taxon>
        <taxon>Filarioidea</taxon>
        <taxon>Onchocercidae</taxon>
        <taxon>Onchocerca</taxon>
    </lineage>
</organism>
<dbReference type="GO" id="GO:0005243">
    <property type="term" value="F:gap junction channel activity"/>
    <property type="evidence" value="ECO:0007669"/>
    <property type="project" value="TreeGrafter"/>
</dbReference>